<protein>
    <submittedName>
        <fullName evidence="2">Chitinase c</fullName>
    </submittedName>
</protein>
<reference evidence="2 3" key="1">
    <citation type="journal article" date="2015" name="Nature">
        <title>rRNA introns, odd ribosomes, and small enigmatic genomes across a large radiation of phyla.</title>
        <authorList>
            <person name="Brown C.T."/>
            <person name="Hug L.A."/>
            <person name="Thomas B.C."/>
            <person name="Sharon I."/>
            <person name="Castelle C.J."/>
            <person name="Singh A."/>
            <person name="Wilkins M.J."/>
            <person name="Williams K.H."/>
            <person name="Banfield J.F."/>
        </authorList>
    </citation>
    <scope>NUCLEOTIDE SEQUENCE [LARGE SCALE GENOMIC DNA]</scope>
</reference>
<proteinExistence type="predicted"/>
<comment type="caution">
    <text evidence="2">The sequence shown here is derived from an EMBL/GenBank/DDBJ whole genome shotgun (WGS) entry which is preliminary data.</text>
</comment>
<evidence type="ECO:0000313" key="2">
    <source>
        <dbReference type="EMBL" id="KKQ36582.1"/>
    </source>
</evidence>
<keyword evidence="1" id="KW-0472">Membrane</keyword>
<dbReference type="AlphaFoldDB" id="A0A0G0H371"/>
<evidence type="ECO:0000256" key="1">
    <source>
        <dbReference type="SAM" id="Phobius"/>
    </source>
</evidence>
<dbReference type="Gene3D" id="2.60.40.10">
    <property type="entry name" value="Immunoglobulins"/>
    <property type="match status" value="1"/>
</dbReference>
<dbReference type="Proteomes" id="UP000034591">
    <property type="component" value="Unassembled WGS sequence"/>
</dbReference>
<sequence length="439" mass="47354">MFILPKGINNQGGSIHLAILLAIIGLIVFLIISSAAPFKDKLFSVLYPKPSSFAAGKYTSMHVDSQDISIAGSLGCVSEDSHVYWGAAGSLNPGETFTYTTPYQDCQNDRSIRVIVSSDGRDPSSSWVELSTVIPGQTGYPGTGKKIYATTHPDSSSAELCMFPRFDWPPQTYSFTLKNISSKTINNITVTGKDNNGWTPTYTRECWRSDADNDGFSDALEQGMEFLWSGGSDYAISCGTPTPDDELDFYPADFNDDGKVDSIDVDRITAYLGQGTGIPMQSISNSHPMDPPDGYYTQIGAWREFDLDADGLITQDDVNLIKALVGKDVCATGNPNPVLPPDTTPPGVAISYPYALAMPAGYTQLTQALAFDNVKVAKVEFYVNGSLKCTDTDTAVTASTYDCSFRLKGKSGTKFNIQAKAYDGVGNSSSSRILTVTSF</sequence>
<keyword evidence="1" id="KW-0812">Transmembrane</keyword>
<dbReference type="PROSITE" id="PS00018">
    <property type="entry name" value="EF_HAND_1"/>
    <property type="match status" value="2"/>
</dbReference>
<dbReference type="InterPro" id="IPR036439">
    <property type="entry name" value="Dockerin_dom_sf"/>
</dbReference>
<dbReference type="EMBL" id="LBTI01000046">
    <property type="protein sequence ID" value="KKQ36582.1"/>
    <property type="molecule type" value="Genomic_DNA"/>
</dbReference>
<keyword evidence="1" id="KW-1133">Transmembrane helix</keyword>
<dbReference type="InterPro" id="IPR018247">
    <property type="entry name" value="EF_Hand_1_Ca_BS"/>
</dbReference>
<dbReference type="InterPro" id="IPR013783">
    <property type="entry name" value="Ig-like_fold"/>
</dbReference>
<dbReference type="GO" id="GO:0000272">
    <property type="term" value="P:polysaccharide catabolic process"/>
    <property type="evidence" value="ECO:0007669"/>
    <property type="project" value="InterPro"/>
</dbReference>
<accession>A0A0G0H371</accession>
<evidence type="ECO:0000313" key="3">
    <source>
        <dbReference type="Proteomes" id="UP000034591"/>
    </source>
</evidence>
<name>A0A0G0H371_9BACT</name>
<dbReference type="Gene3D" id="1.10.1330.10">
    <property type="entry name" value="Dockerin domain"/>
    <property type="match status" value="1"/>
</dbReference>
<dbReference type="STRING" id="1618545.US53_C0046G0002"/>
<gene>
    <name evidence="2" type="ORF">US53_C0046G0002</name>
</gene>
<feature type="transmembrane region" description="Helical" evidence="1">
    <location>
        <begin position="15"/>
        <end position="36"/>
    </location>
</feature>
<organism evidence="2 3">
    <name type="scientific">Candidatus Woesebacteria bacterium GW2011_GWA1_37_7</name>
    <dbReference type="NCBI Taxonomy" id="1618545"/>
    <lineage>
        <taxon>Bacteria</taxon>
        <taxon>Candidatus Woeseibacteriota</taxon>
    </lineage>
</organism>